<proteinExistence type="predicted"/>
<evidence type="ECO:0000256" key="1">
    <source>
        <dbReference type="SAM" id="MobiDB-lite"/>
    </source>
</evidence>
<dbReference type="AlphaFoldDB" id="A0A1G4B0L2"/>
<keyword evidence="4" id="KW-1185">Reference proteome</keyword>
<evidence type="ECO:0000313" key="3">
    <source>
        <dbReference type="EMBL" id="OHE94960.1"/>
    </source>
</evidence>
<sequence length="149" mass="15722">MGNPTQQPATSAPAYVPTPDANPSDNYVASDPPPEYRQHVNQQPTGTSMPKYGGPAINPPPPPQNYDGGYAPPLQGGPQNFQPYGTPLPSLGPHPAPVACPECHARGITSVEYTSGGFTHSLAAICGIPLATYHRSGRTEVHWHQAYNG</sequence>
<feature type="domain" description="LITAF" evidence="2">
    <location>
        <begin position="93"/>
        <end position="127"/>
    </location>
</feature>
<dbReference type="OrthoDB" id="5599753at2759"/>
<dbReference type="RefSeq" id="XP_022472122.1">
    <property type="nucleotide sequence ID" value="XM_022621383.1"/>
</dbReference>
<name>A0A1G4B0L2_9PEZI</name>
<dbReference type="Pfam" id="PF10601">
    <property type="entry name" value="zf-LITAF-like"/>
    <property type="match status" value="1"/>
</dbReference>
<evidence type="ECO:0000313" key="4">
    <source>
        <dbReference type="Proteomes" id="UP000176998"/>
    </source>
</evidence>
<accession>A0A1G4B0L2</accession>
<reference evidence="3 4" key="1">
    <citation type="submission" date="2016-09" db="EMBL/GenBank/DDBJ databases">
        <authorList>
            <person name="Capua I."/>
            <person name="De Benedictis P."/>
            <person name="Joannis T."/>
            <person name="Lombin L.H."/>
            <person name="Cattoli G."/>
        </authorList>
    </citation>
    <scope>NUCLEOTIDE SEQUENCE [LARGE SCALE GENOMIC DNA]</scope>
    <source>
        <strain evidence="3 4">IMI 309357</strain>
    </source>
</reference>
<feature type="compositionally biased region" description="Polar residues" evidence="1">
    <location>
        <begin position="1"/>
        <end position="10"/>
    </location>
</feature>
<evidence type="ECO:0000259" key="2">
    <source>
        <dbReference type="Pfam" id="PF10601"/>
    </source>
</evidence>
<dbReference type="EMBL" id="MJBS01000090">
    <property type="protein sequence ID" value="OHE94960.1"/>
    <property type="molecule type" value="Genomic_DNA"/>
</dbReference>
<feature type="region of interest" description="Disordered" evidence="1">
    <location>
        <begin position="1"/>
        <end position="92"/>
    </location>
</feature>
<comment type="caution">
    <text evidence="3">The sequence shown here is derived from an EMBL/GenBank/DDBJ whole genome shotgun (WGS) entry which is preliminary data.</text>
</comment>
<gene>
    <name evidence="3" type="ORF">CORC01_09754</name>
</gene>
<dbReference type="GeneID" id="34562893"/>
<organism evidence="3 4">
    <name type="scientific">Colletotrichum orchidophilum</name>
    <dbReference type="NCBI Taxonomy" id="1209926"/>
    <lineage>
        <taxon>Eukaryota</taxon>
        <taxon>Fungi</taxon>
        <taxon>Dikarya</taxon>
        <taxon>Ascomycota</taxon>
        <taxon>Pezizomycotina</taxon>
        <taxon>Sordariomycetes</taxon>
        <taxon>Hypocreomycetidae</taxon>
        <taxon>Glomerellales</taxon>
        <taxon>Glomerellaceae</taxon>
        <taxon>Colletotrichum</taxon>
    </lineage>
</organism>
<feature type="compositionally biased region" description="Polar residues" evidence="1">
    <location>
        <begin position="39"/>
        <end position="48"/>
    </location>
</feature>
<protein>
    <submittedName>
        <fullName evidence="3">LITAF-like zinc finger domain-containing protein</fullName>
    </submittedName>
</protein>
<dbReference type="Proteomes" id="UP000176998">
    <property type="component" value="Unassembled WGS sequence"/>
</dbReference>
<dbReference type="STRING" id="1209926.A0A1G4B0L2"/>
<dbReference type="InterPro" id="IPR006629">
    <property type="entry name" value="LITAF"/>
</dbReference>